<sequence length="168" mass="18876">MLEIASSLLHGMAPIMERLPPQLEVKVSWASAIRHKQATKKNTKQTLDILRYAASRFFWKVPCLLETLRVAKAITAPHHQLSLLAVRGSAINDFCSDVNRTSSTKCKDFMKGMTGDYSYTRVKMGVQDRSKRADSLRFRRSESTLLLHGIKSSMESMDGARSVSDEAQ</sequence>
<dbReference type="EMBL" id="OW152833">
    <property type="protein sequence ID" value="CAH2054038.1"/>
    <property type="molecule type" value="Genomic_DNA"/>
</dbReference>
<organism evidence="1 2">
    <name type="scientific">Iphiclides podalirius</name>
    <name type="common">scarce swallowtail</name>
    <dbReference type="NCBI Taxonomy" id="110791"/>
    <lineage>
        <taxon>Eukaryota</taxon>
        <taxon>Metazoa</taxon>
        <taxon>Ecdysozoa</taxon>
        <taxon>Arthropoda</taxon>
        <taxon>Hexapoda</taxon>
        <taxon>Insecta</taxon>
        <taxon>Pterygota</taxon>
        <taxon>Neoptera</taxon>
        <taxon>Endopterygota</taxon>
        <taxon>Lepidoptera</taxon>
        <taxon>Glossata</taxon>
        <taxon>Ditrysia</taxon>
        <taxon>Papilionoidea</taxon>
        <taxon>Papilionidae</taxon>
        <taxon>Papilioninae</taxon>
        <taxon>Iphiclides</taxon>
    </lineage>
</organism>
<feature type="non-terminal residue" evidence="1">
    <location>
        <position position="168"/>
    </location>
</feature>
<dbReference type="Proteomes" id="UP000837857">
    <property type="component" value="Chromosome 21"/>
</dbReference>
<name>A0ABN8IBN1_9NEOP</name>
<keyword evidence="2" id="KW-1185">Reference proteome</keyword>
<gene>
    <name evidence="1" type="ORF">IPOD504_LOCUS8457</name>
</gene>
<reference evidence="1" key="1">
    <citation type="submission" date="2022-03" db="EMBL/GenBank/DDBJ databases">
        <authorList>
            <person name="Martin H S."/>
        </authorList>
    </citation>
    <scope>NUCLEOTIDE SEQUENCE</scope>
</reference>
<proteinExistence type="predicted"/>
<protein>
    <submittedName>
        <fullName evidence="1">Uncharacterized protein</fullName>
    </submittedName>
</protein>
<evidence type="ECO:0000313" key="1">
    <source>
        <dbReference type="EMBL" id="CAH2054038.1"/>
    </source>
</evidence>
<evidence type="ECO:0000313" key="2">
    <source>
        <dbReference type="Proteomes" id="UP000837857"/>
    </source>
</evidence>
<accession>A0ABN8IBN1</accession>